<dbReference type="GO" id="GO:0006777">
    <property type="term" value="P:Mo-molybdopterin cofactor biosynthetic process"/>
    <property type="evidence" value="ECO:0007669"/>
    <property type="project" value="UniProtKB-UniRule"/>
</dbReference>
<feature type="region of interest" description="Disordered" evidence="8">
    <location>
        <begin position="72"/>
        <end position="109"/>
    </location>
</feature>
<dbReference type="SUPFAM" id="SSF63882">
    <property type="entry name" value="MoeA N-terminal region -like"/>
    <property type="match status" value="1"/>
</dbReference>
<accession>A0A1H6A3M0</accession>
<proteinExistence type="inferred from homology"/>
<reference evidence="10 11" key="1">
    <citation type="submission" date="2016-10" db="EMBL/GenBank/DDBJ databases">
        <authorList>
            <person name="de Groot N.N."/>
        </authorList>
    </citation>
    <scope>NUCLEOTIDE SEQUENCE [LARGE SCALE GENOMIC DNA]</scope>
    <source>
        <strain evidence="10 11">CGMCC 4.2023</strain>
    </source>
</reference>
<comment type="pathway">
    <text evidence="2 7">Cofactor biosynthesis; molybdopterin biosynthesis.</text>
</comment>
<keyword evidence="5 7" id="KW-0501">Molybdenum cofactor biosynthesis</keyword>
<keyword evidence="4 7" id="KW-0500">Molybdenum</keyword>
<dbReference type="InterPro" id="IPR038987">
    <property type="entry name" value="MoeA-like"/>
</dbReference>
<protein>
    <recommendedName>
        <fullName evidence="7">Molybdopterin molybdenumtransferase</fullName>
        <ecNumber evidence="7">2.10.1.1</ecNumber>
    </recommendedName>
</protein>
<dbReference type="OrthoDB" id="3196725at2"/>
<dbReference type="GO" id="GO:0005829">
    <property type="term" value="C:cytosol"/>
    <property type="evidence" value="ECO:0007669"/>
    <property type="project" value="TreeGrafter"/>
</dbReference>
<comment type="catalytic activity">
    <reaction evidence="6">
        <text>adenylyl-molybdopterin + molybdate = Mo-molybdopterin + AMP + H(+)</text>
        <dbReference type="Rhea" id="RHEA:35047"/>
        <dbReference type="ChEBI" id="CHEBI:15378"/>
        <dbReference type="ChEBI" id="CHEBI:36264"/>
        <dbReference type="ChEBI" id="CHEBI:62727"/>
        <dbReference type="ChEBI" id="CHEBI:71302"/>
        <dbReference type="ChEBI" id="CHEBI:456215"/>
        <dbReference type="EC" id="2.10.1.1"/>
    </reaction>
</comment>
<dbReference type="AlphaFoldDB" id="A0A1H6A3M0"/>
<dbReference type="InterPro" id="IPR036425">
    <property type="entry name" value="MoaB/Mog-like_dom_sf"/>
</dbReference>
<name>A0A1H6A3M0_9ACTN</name>
<evidence type="ECO:0000256" key="4">
    <source>
        <dbReference type="ARBA" id="ARBA00022505"/>
    </source>
</evidence>
<keyword evidence="7" id="KW-0479">Metal-binding</keyword>
<dbReference type="RefSeq" id="WP_103885967.1">
    <property type="nucleotide sequence ID" value="NZ_FNVU01000005.1"/>
</dbReference>
<dbReference type="GO" id="GO:0046872">
    <property type="term" value="F:metal ion binding"/>
    <property type="evidence" value="ECO:0007669"/>
    <property type="project" value="UniProtKB-UniRule"/>
</dbReference>
<feature type="compositionally biased region" description="Pro residues" evidence="8">
    <location>
        <begin position="430"/>
        <end position="439"/>
    </location>
</feature>
<dbReference type="Gene3D" id="3.90.105.10">
    <property type="entry name" value="Molybdopterin biosynthesis moea protein, domain 2"/>
    <property type="match status" value="1"/>
</dbReference>
<evidence type="ECO:0000259" key="9">
    <source>
        <dbReference type="SMART" id="SM00852"/>
    </source>
</evidence>
<feature type="region of interest" description="Disordered" evidence="8">
    <location>
        <begin position="1"/>
        <end position="48"/>
    </location>
</feature>
<evidence type="ECO:0000256" key="7">
    <source>
        <dbReference type="RuleBase" id="RU365090"/>
    </source>
</evidence>
<dbReference type="InterPro" id="IPR005110">
    <property type="entry name" value="MoeA_linker/N"/>
</dbReference>
<dbReference type="Gene3D" id="2.40.340.10">
    <property type="entry name" value="MoeA, C-terminal, domain IV"/>
    <property type="match status" value="1"/>
</dbReference>
<dbReference type="EC" id="2.10.1.1" evidence="7"/>
<evidence type="ECO:0000256" key="1">
    <source>
        <dbReference type="ARBA" id="ARBA00002901"/>
    </source>
</evidence>
<dbReference type="InterPro" id="IPR001453">
    <property type="entry name" value="MoaB/Mog_dom"/>
</dbReference>
<dbReference type="Gene3D" id="3.40.980.10">
    <property type="entry name" value="MoaB/Mog-like domain"/>
    <property type="match status" value="1"/>
</dbReference>
<dbReference type="Pfam" id="PF03454">
    <property type="entry name" value="MoeA_C"/>
    <property type="match status" value="1"/>
</dbReference>
<evidence type="ECO:0000313" key="11">
    <source>
        <dbReference type="Proteomes" id="UP000236754"/>
    </source>
</evidence>
<dbReference type="CDD" id="cd00887">
    <property type="entry name" value="MoeA"/>
    <property type="match status" value="1"/>
</dbReference>
<evidence type="ECO:0000256" key="3">
    <source>
        <dbReference type="ARBA" id="ARBA00010763"/>
    </source>
</evidence>
<feature type="compositionally biased region" description="Gly residues" evidence="8">
    <location>
        <begin position="91"/>
        <end position="105"/>
    </location>
</feature>
<comment type="cofactor">
    <cofactor evidence="7">
        <name>Mg(2+)</name>
        <dbReference type="ChEBI" id="CHEBI:18420"/>
    </cofactor>
</comment>
<dbReference type="PANTHER" id="PTHR10192:SF5">
    <property type="entry name" value="GEPHYRIN"/>
    <property type="match status" value="1"/>
</dbReference>
<comment type="similarity">
    <text evidence="3 7">Belongs to the MoeA family.</text>
</comment>
<dbReference type="PANTHER" id="PTHR10192">
    <property type="entry name" value="MOLYBDOPTERIN BIOSYNTHESIS PROTEIN"/>
    <property type="match status" value="1"/>
</dbReference>
<dbReference type="SUPFAM" id="SSF63867">
    <property type="entry name" value="MoeA C-terminal domain-like"/>
    <property type="match status" value="1"/>
</dbReference>
<evidence type="ECO:0000313" key="10">
    <source>
        <dbReference type="EMBL" id="SEG42962.1"/>
    </source>
</evidence>
<sequence>MSEPGPEPDPGVGGSVAPGAADLDLADTDPADTGRTAPDPAGRALAAPPADPFAKAYLDGLGLDFAEQPRRRALPAPAVPEDARTGERGGHGGPGAPGDTAGAGGSDRLPYDPGRPVFHRRDTPWLGAHRTAMTAARQLEARDVPLGEEALGTVLARGLVALTDLPPFDSSAMDGWALAGAGPWRVAGQVLAGQQTVRELADGHAVRVATGAELPPGATAVLRSEHGAAELRSDGEWLRVSAPYPAPVPGQEVRRRGQECRAGEELLPAGSTVTPAVLGLAAASGYDELAVVARPRVEVLVLGDELQASGRPGPGRTRDALGPMLPPWLRALGAEVTAVRALPDDAEDLRAAIVAAVATGGADLVVTTGGTASGPRDHVHGALVRVGARLRVDGVAVRPGHPMLMAEFRCGPYEVPRPAEPVTPDGRPRPGQPVGPPQPEAERPPRRSYFVGLPGNPLAAAAGVLTLVAPLLRTLGGHPAAPPSCVPLGEDVGGHREDTRLVPVVLDAGATARPLPHTGSAMLRGLAAADAMAVIPPGGVKAGQEVQVLDLAMAGPIAMTGPTAGPAGPVPGRAG</sequence>
<dbReference type="InterPro" id="IPR036135">
    <property type="entry name" value="MoeA_linker/N_sf"/>
</dbReference>
<dbReference type="Proteomes" id="UP000236754">
    <property type="component" value="Unassembled WGS sequence"/>
</dbReference>
<dbReference type="Pfam" id="PF00994">
    <property type="entry name" value="MoCF_biosynth"/>
    <property type="match status" value="1"/>
</dbReference>
<dbReference type="InterPro" id="IPR036688">
    <property type="entry name" value="MoeA_C_domain_IV_sf"/>
</dbReference>
<feature type="domain" description="MoaB/Mog" evidence="9">
    <location>
        <begin position="298"/>
        <end position="474"/>
    </location>
</feature>
<evidence type="ECO:0000256" key="6">
    <source>
        <dbReference type="ARBA" id="ARBA00047317"/>
    </source>
</evidence>
<evidence type="ECO:0000256" key="8">
    <source>
        <dbReference type="SAM" id="MobiDB-lite"/>
    </source>
</evidence>
<dbReference type="SUPFAM" id="SSF53218">
    <property type="entry name" value="Molybdenum cofactor biosynthesis proteins"/>
    <property type="match status" value="1"/>
</dbReference>
<evidence type="ECO:0000256" key="5">
    <source>
        <dbReference type="ARBA" id="ARBA00023150"/>
    </source>
</evidence>
<feature type="compositionally biased region" description="Basic and acidic residues" evidence="8">
    <location>
        <begin position="81"/>
        <end position="90"/>
    </location>
</feature>
<keyword evidence="7" id="KW-0460">Magnesium</keyword>
<comment type="function">
    <text evidence="1 7">Catalyzes the insertion of molybdate into adenylated molybdopterin with the concomitant release of AMP.</text>
</comment>
<dbReference type="InterPro" id="IPR005111">
    <property type="entry name" value="MoeA_C_domain_IV"/>
</dbReference>
<dbReference type="Gene3D" id="2.170.190.11">
    <property type="entry name" value="Molybdopterin biosynthesis moea protein, domain 3"/>
    <property type="match status" value="1"/>
</dbReference>
<organism evidence="10 11">
    <name type="scientific">Actinacidiphila yanglinensis</name>
    <dbReference type="NCBI Taxonomy" id="310779"/>
    <lineage>
        <taxon>Bacteria</taxon>
        <taxon>Bacillati</taxon>
        <taxon>Actinomycetota</taxon>
        <taxon>Actinomycetes</taxon>
        <taxon>Kitasatosporales</taxon>
        <taxon>Streptomycetaceae</taxon>
        <taxon>Actinacidiphila</taxon>
    </lineage>
</organism>
<dbReference type="GO" id="GO:0061599">
    <property type="term" value="F:molybdopterin molybdotransferase activity"/>
    <property type="evidence" value="ECO:0007669"/>
    <property type="project" value="UniProtKB-UniRule"/>
</dbReference>
<feature type="region of interest" description="Disordered" evidence="8">
    <location>
        <begin position="416"/>
        <end position="448"/>
    </location>
</feature>
<gene>
    <name evidence="10" type="ORF">SAMN05216223_105133</name>
</gene>
<dbReference type="EMBL" id="FNVU01000005">
    <property type="protein sequence ID" value="SEG42962.1"/>
    <property type="molecule type" value="Genomic_DNA"/>
</dbReference>
<keyword evidence="7 10" id="KW-0808">Transferase</keyword>
<dbReference type="UniPathway" id="UPA00344"/>
<dbReference type="Pfam" id="PF03453">
    <property type="entry name" value="MoeA_N"/>
    <property type="match status" value="1"/>
</dbReference>
<evidence type="ECO:0000256" key="2">
    <source>
        <dbReference type="ARBA" id="ARBA00005046"/>
    </source>
</evidence>
<keyword evidence="11" id="KW-1185">Reference proteome</keyword>
<dbReference type="SMART" id="SM00852">
    <property type="entry name" value="MoCF_biosynth"/>
    <property type="match status" value="1"/>
</dbReference>